<protein>
    <submittedName>
        <fullName evidence="1">Uncharacterized protein</fullName>
    </submittedName>
</protein>
<gene>
    <name evidence="1" type="ORF">TART1_1380</name>
</gene>
<proteinExistence type="predicted"/>
<name>A0A383TF70_9LACT</name>
<sequence>MMPQEQDRDILVLFFFVFPTIQSGNCIRFSSAVAENGK</sequence>
<evidence type="ECO:0000313" key="2">
    <source>
        <dbReference type="Proteomes" id="UP000262072"/>
    </source>
</evidence>
<organism evidence="1 2">
    <name type="scientific">Trichococcus shcherbakoviae</name>
    <dbReference type="NCBI Taxonomy" id="2094020"/>
    <lineage>
        <taxon>Bacteria</taxon>
        <taxon>Bacillati</taxon>
        <taxon>Bacillota</taxon>
        <taxon>Bacilli</taxon>
        <taxon>Lactobacillales</taxon>
        <taxon>Carnobacteriaceae</taxon>
        <taxon>Trichococcus</taxon>
    </lineage>
</organism>
<reference evidence="2" key="1">
    <citation type="submission" date="2018-05" db="EMBL/GenBank/DDBJ databases">
        <authorList>
            <person name="Strepis N."/>
        </authorList>
    </citation>
    <scope>NUCLEOTIDE SEQUENCE [LARGE SCALE GENOMIC DNA]</scope>
</reference>
<dbReference type="Proteomes" id="UP000262072">
    <property type="component" value="Unassembled WGS sequence"/>
</dbReference>
<dbReference type="EMBL" id="UNRR01000018">
    <property type="protein sequence ID" value="SYZ78596.1"/>
    <property type="molecule type" value="Genomic_DNA"/>
</dbReference>
<accession>A0A383TF70</accession>
<dbReference type="AlphaFoldDB" id="A0A383TF70"/>
<evidence type="ECO:0000313" key="1">
    <source>
        <dbReference type="EMBL" id="SYZ78596.1"/>
    </source>
</evidence>